<comment type="caution">
    <text evidence="2">The sequence shown here is derived from an EMBL/GenBank/DDBJ whole genome shotgun (WGS) entry which is preliminary data.</text>
</comment>
<feature type="region of interest" description="Disordered" evidence="1">
    <location>
        <begin position="18"/>
        <end position="74"/>
    </location>
</feature>
<organism evidence="2 3">
    <name type="scientific">Stylosanthes scabra</name>
    <dbReference type="NCBI Taxonomy" id="79078"/>
    <lineage>
        <taxon>Eukaryota</taxon>
        <taxon>Viridiplantae</taxon>
        <taxon>Streptophyta</taxon>
        <taxon>Embryophyta</taxon>
        <taxon>Tracheophyta</taxon>
        <taxon>Spermatophyta</taxon>
        <taxon>Magnoliopsida</taxon>
        <taxon>eudicotyledons</taxon>
        <taxon>Gunneridae</taxon>
        <taxon>Pentapetalae</taxon>
        <taxon>rosids</taxon>
        <taxon>fabids</taxon>
        <taxon>Fabales</taxon>
        <taxon>Fabaceae</taxon>
        <taxon>Papilionoideae</taxon>
        <taxon>50 kb inversion clade</taxon>
        <taxon>dalbergioids sensu lato</taxon>
        <taxon>Dalbergieae</taxon>
        <taxon>Pterocarpus clade</taxon>
        <taxon>Stylosanthes</taxon>
    </lineage>
</organism>
<feature type="compositionally biased region" description="Low complexity" evidence="1">
    <location>
        <begin position="136"/>
        <end position="153"/>
    </location>
</feature>
<keyword evidence="3" id="KW-1185">Reference proteome</keyword>
<gene>
    <name evidence="2" type="ORF">PIB30_017945</name>
</gene>
<feature type="region of interest" description="Disordered" evidence="1">
    <location>
        <begin position="124"/>
        <end position="172"/>
    </location>
</feature>
<protein>
    <submittedName>
        <fullName evidence="2">Uncharacterized protein</fullName>
    </submittedName>
</protein>
<dbReference type="Proteomes" id="UP001341840">
    <property type="component" value="Unassembled WGS sequence"/>
</dbReference>
<evidence type="ECO:0000313" key="3">
    <source>
        <dbReference type="Proteomes" id="UP001341840"/>
    </source>
</evidence>
<name>A0ABU6S7N2_9FABA</name>
<evidence type="ECO:0000256" key="1">
    <source>
        <dbReference type="SAM" id="MobiDB-lite"/>
    </source>
</evidence>
<sequence length="172" mass="18131">MPPEPHFPAVTATATALAPAPAVTASRPISQLPSPHPRYPSPQQQQQPLHSPQKQPLPIRSPAPHLSKPHEPFMCYGVGGGGGRGGGFLPKGMQQPALAYSHGVRAMAPHMEYINQALHMTNARPPQQYAHPGHPPVAKGAAASAVPAQGKGAPRFAVSDSNQYKDTSTRSE</sequence>
<evidence type="ECO:0000313" key="2">
    <source>
        <dbReference type="EMBL" id="MED6132317.1"/>
    </source>
</evidence>
<accession>A0ABU6S7N2</accession>
<feature type="compositionally biased region" description="Low complexity" evidence="1">
    <location>
        <begin position="41"/>
        <end position="58"/>
    </location>
</feature>
<reference evidence="2 3" key="1">
    <citation type="journal article" date="2023" name="Plants (Basel)">
        <title>Bridging the Gap: Combining Genomics and Transcriptomics Approaches to Understand Stylosanthes scabra, an Orphan Legume from the Brazilian Caatinga.</title>
        <authorList>
            <person name="Ferreira-Neto J.R.C."/>
            <person name="da Silva M.D."/>
            <person name="Binneck E."/>
            <person name="de Melo N.F."/>
            <person name="da Silva R.H."/>
            <person name="de Melo A.L.T.M."/>
            <person name="Pandolfi V."/>
            <person name="Bustamante F.O."/>
            <person name="Brasileiro-Vidal A.C."/>
            <person name="Benko-Iseppon A.M."/>
        </authorList>
    </citation>
    <scope>NUCLEOTIDE SEQUENCE [LARGE SCALE GENOMIC DNA]</scope>
    <source>
        <tissue evidence="2">Leaves</tissue>
    </source>
</reference>
<dbReference type="EMBL" id="JASCZI010060468">
    <property type="protein sequence ID" value="MED6132317.1"/>
    <property type="molecule type" value="Genomic_DNA"/>
</dbReference>
<proteinExistence type="predicted"/>